<feature type="compositionally biased region" description="Basic and acidic residues" evidence="1">
    <location>
        <begin position="17"/>
        <end position="51"/>
    </location>
</feature>
<evidence type="ECO:0000313" key="2">
    <source>
        <dbReference type="EMBL" id="RVX73009.1"/>
    </source>
</evidence>
<evidence type="ECO:0000256" key="1">
    <source>
        <dbReference type="SAM" id="MobiDB-lite"/>
    </source>
</evidence>
<feature type="compositionally biased region" description="Polar residues" evidence="1">
    <location>
        <begin position="115"/>
        <end position="125"/>
    </location>
</feature>
<accession>A0A438NBH7</accession>
<feature type="region of interest" description="Disordered" evidence="1">
    <location>
        <begin position="12"/>
        <end position="125"/>
    </location>
</feature>
<protein>
    <submittedName>
        <fullName evidence="2">Uncharacterized protein</fullName>
    </submittedName>
</protein>
<sequence>MSFQPKWCTYCGASTHNTEECPNKKPKTHETSNDDSKQNQDTLNSKDENTQRRNSNAKAPIIAGLQTPLPPSSPFDSFDDPPCEGSPTISTVGTVSAVDSDTPLLAKHTARSDDQAITSTAGGGK</sequence>
<dbReference type="AlphaFoldDB" id="A0A438NBH7"/>
<evidence type="ECO:0000313" key="3">
    <source>
        <dbReference type="Proteomes" id="UP000288859"/>
    </source>
</evidence>
<proteinExistence type="predicted"/>
<dbReference type="EMBL" id="NAJM01000010">
    <property type="protein sequence ID" value="RVX73009.1"/>
    <property type="molecule type" value="Genomic_DNA"/>
</dbReference>
<comment type="caution">
    <text evidence="2">The sequence shown here is derived from an EMBL/GenBank/DDBJ whole genome shotgun (WGS) entry which is preliminary data.</text>
</comment>
<dbReference type="Proteomes" id="UP000288859">
    <property type="component" value="Unassembled WGS sequence"/>
</dbReference>
<feature type="compositionally biased region" description="Polar residues" evidence="1">
    <location>
        <begin position="87"/>
        <end position="99"/>
    </location>
</feature>
<reference evidence="2 3" key="1">
    <citation type="submission" date="2017-03" db="EMBL/GenBank/DDBJ databases">
        <title>Genomes of endolithic fungi from Antarctica.</title>
        <authorList>
            <person name="Coleine C."/>
            <person name="Masonjones S."/>
            <person name="Stajich J.E."/>
        </authorList>
    </citation>
    <scope>NUCLEOTIDE SEQUENCE [LARGE SCALE GENOMIC DNA]</scope>
    <source>
        <strain evidence="2 3">CCFEE 6314</strain>
    </source>
</reference>
<gene>
    <name evidence="2" type="ORF">B0A52_03362</name>
</gene>
<organism evidence="2 3">
    <name type="scientific">Exophiala mesophila</name>
    <name type="common">Black yeast-like fungus</name>
    <dbReference type="NCBI Taxonomy" id="212818"/>
    <lineage>
        <taxon>Eukaryota</taxon>
        <taxon>Fungi</taxon>
        <taxon>Dikarya</taxon>
        <taxon>Ascomycota</taxon>
        <taxon>Pezizomycotina</taxon>
        <taxon>Eurotiomycetes</taxon>
        <taxon>Chaetothyriomycetidae</taxon>
        <taxon>Chaetothyriales</taxon>
        <taxon>Herpotrichiellaceae</taxon>
        <taxon>Exophiala</taxon>
    </lineage>
</organism>
<dbReference type="OrthoDB" id="10382839at2759"/>
<dbReference type="VEuPathDB" id="FungiDB:PV10_03936"/>
<name>A0A438NBH7_EXOME</name>